<dbReference type="AlphaFoldDB" id="A0A4Y7SJH3"/>
<gene>
    <name evidence="2" type="ORF">FA13DRAFT_1528198</name>
</gene>
<dbReference type="EMBL" id="QPFP01000099">
    <property type="protein sequence ID" value="TEB22016.1"/>
    <property type="molecule type" value="Genomic_DNA"/>
</dbReference>
<keyword evidence="1" id="KW-0472">Membrane</keyword>
<evidence type="ECO:0000313" key="2">
    <source>
        <dbReference type="EMBL" id="TEB22016.1"/>
    </source>
</evidence>
<evidence type="ECO:0000256" key="1">
    <source>
        <dbReference type="SAM" id="Phobius"/>
    </source>
</evidence>
<comment type="caution">
    <text evidence="2">The sequence shown here is derived from an EMBL/GenBank/DDBJ whole genome shotgun (WGS) entry which is preliminary data.</text>
</comment>
<proteinExistence type="predicted"/>
<name>A0A4Y7SJH3_COPMI</name>
<keyword evidence="3" id="KW-1185">Reference proteome</keyword>
<protein>
    <submittedName>
        <fullName evidence="2">Uncharacterized protein</fullName>
    </submittedName>
</protein>
<accession>A0A4Y7SJH3</accession>
<evidence type="ECO:0000313" key="3">
    <source>
        <dbReference type="Proteomes" id="UP000298030"/>
    </source>
</evidence>
<feature type="transmembrane region" description="Helical" evidence="1">
    <location>
        <begin position="12"/>
        <end position="33"/>
    </location>
</feature>
<organism evidence="2 3">
    <name type="scientific">Coprinellus micaceus</name>
    <name type="common">Glistening ink-cap mushroom</name>
    <name type="synonym">Coprinus micaceus</name>
    <dbReference type="NCBI Taxonomy" id="71717"/>
    <lineage>
        <taxon>Eukaryota</taxon>
        <taxon>Fungi</taxon>
        <taxon>Dikarya</taxon>
        <taxon>Basidiomycota</taxon>
        <taxon>Agaricomycotina</taxon>
        <taxon>Agaricomycetes</taxon>
        <taxon>Agaricomycetidae</taxon>
        <taxon>Agaricales</taxon>
        <taxon>Agaricineae</taxon>
        <taxon>Psathyrellaceae</taxon>
        <taxon>Coprinellus</taxon>
    </lineage>
</organism>
<keyword evidence="1" id="KW-1133">Transmembrane helix</keyword>
<reference evidence="2 3" key="1">
    <citation type="journal article" date="2019" name="Nat. Ecol. Evol.">
        <title>Megaphylogeny resolves global patterns of mushroom evolution.</title>
        <authorList>
            <person name="Varga T."/>
            <person name="Krizsan K."/>
            <person name="Foldi C."/>
            <person name="Dima B."/>
            <person name="Sanchez-Garcia M."/>
            <person name="Sanchez-Ramirez S."/>
            <person name="Szollosi G.J."/>
            <person name="Szarkandi J.G."/>
            <person name="Papp V."/>
            <person name="Albert L."/>
            <person name="Andreopoulos W."/>
            <person name="Angelini C."/>
            <person name="Antonin V."/>
            <person name="Barry K.W."/>
            <person name="Bougher N.L."/>
            <person name="Buchanan P."/>
            <person name="Buyck B."/>
            <person name="Bense V."/>
            <person name="Catcheside P."/>
            <person name="Chovatia M."/>
            <person name="Cooper J."/>
            <person name="Damon W."/>
            <person name="Desjardin D."/>
            <person name="Finy P."/>
            <person name="Geml J."/>
            <person name="Haridas S."/>
            <person name="Hughes K."/>
            <person name="Justo A."/>
            <person name="Karasinski D."/>
            <person name="Kautmanova I."/>
            <person name="Kiss B."/>
            <person name="Kocsube S."/>
            <person name="Kotiranta H."/>
            <person name="LaButti K.M."/>
            <person name="Lechner B.E."/>
            <person name="Liimatainen K."/>
            <person name="Lipzen A."/>
            <person name="Lukacs Z."/>
            <person name="Mihaltcheva S."/>
            <person name="Morgado L.N."/>
            <person name="Niskanen T."/>
            <person name="Noordeloos M.E."/>
            <person name="Ohm R.A."/>
            <person name="Ortiz-Santana B."/>
            <person name="Ovrebo C."/>
            <person name="Racz N."/>
            <person name="Riley R."/>
            <person name="Savchenko A."/>
            <person name="Shiryaev A."/>
            <person name="Soop K."/>
            <person name="Spirin V."/>
            <person name="Szebenyi C."/>
            <person name="Tomsovsky M."/>
            <person name="Tulloss R.E."/>
            <person name="Uehling J."/>
            <person name="Grigoriev I.V."/>
            <person name="Vagvolgyi C."/>
            <person name="Papp T."/>
            <person name="Martin F.M."/>
            <person name="Miettinen O."/>
            <person name="Hibbett D.S."/>
            <person name="Nagy L.G."/>
        </authorList>
    </citation>
    <scope>NUCLEOTIDE SEQUENCE [LARGE SCALE GENOMIC DNA]</scope>
    <source>
        <strain evidence="2 3">FP101781</strain>
    </source>
</reference>
<dbReference type="Proteomes" id="UP000298030">
    <property type="component" value="Unassembled WGS sequence"/>
</dbReference>
<keyword evidence="1" id="KW-0812">Transmembrane</keyword>
<sequence>MAAYQAASLDQPASALFASMSIGVALLFVRSWLDQQRFVLNVRAFLEAFIWAGVSDLEWDEGRLFPFLSSLFSVSFRLESLVFRPQDARSFSIPPLCTLSGLLDLRHGRS</sequence>